<evidence type="ECO:0000259" key="3">
    <source>
        <dbReference type="PROSITE" id="PS50043"/>
    </source>
</evidence>
<dbReference type="SUPFAM" id="SSF46894">
    <property type="entry name" value="C-terminal effector domain of the bipartite response regulators"/>
    <property type="match status" value="1"/>
</dbReference>
<feature type="domain" description="Response regulatory" evidence="4">
    <location>
        <begin position="20"/>
        <end position="154"/>
    </location>
</feature>
<dbReference type="PROSITE" id="PS50110">
    <property type="entry name" value="RESPONSE_REGULATORY"/>
    <property type="match status" value="1"/>
</dbReference>
<evidence type="ECO:0000259" key="4">
    <source>
        <dbReference type="PROSITE" id="PS50110"/>
    </source>
</evidence>
<dbReference type="SMART" id="SM00421">
    <property type="entry name" value="HTH_LUXR"/>
    <property type="match status" value="1"/>
</dbReference>
<dbReference type="InterPro" id="IPR000792">
    <property type="entry name" value="Tscrpt_reg_LuxR_C"/>
</dbReference>
<feature type="domain" description="HTH luxR-type" evidence="3">
    <location>
        <begin position="151"/>
        <end position="221"/>
    </location>
</feature>
<dbReference type="InterPro" id="IPR001789">
    <property type="entry name" value="Sig_transdc_resp-reg_receiver"/>
</dbReference>
<protein>
    <submittedName>
        <fullName evidence="5">LuxR C-terminal-related transcriptional regulator</fullName>
    </submittedName>
</protein>
<dbReference type="PANTHER" id="PTHR43214:SF43">
    <property type="entry name" value="TWO-COMPONENT RESPONSE REGULATOR"/>
    <property type="match status" value="1"/>
</dbReference>
<evidence type="ECO:0000256" key="2">
    <source>
        <dbReference type="PROSITE-ProRule" id="PRU00169"/>
    </source>
</evidence>
<dbReference type="GO" id="GO:0003677">
    <property type="term" value="F:DNA binding"/>
    <property type="evidence" value="ECO:0007669"/>
    <property type="project" value="UniProtKB-KW"/>
</dbReference>
<evidence type="ECO:0000256" key="1">
    <source>
        <dbReference type="ARBA" id="ARBA00023125"/>
    </source>
</evidence>
<dbReference type="InterPro" id="IPR039420">
    <property type="entry name" value="WalR-like"/>
</dbReference>
<feature type="modified residue" description="4-aspartylphosphate" evidence="2">
    <location>
        <position position="69"/>
    </location>
</feature>
<dbReference type="InterPro" id="IPR016032">
    <property type="entry name" value="Sig_transdc_resp-reg_C-effctor"/>
</dbReference>
<keyword evidence="1" id="KW-0238">DNA-binding</keyword>
<proteinExistence type="predicted"/>
<accession>A0AAJ5W218</accession>
<gene>
    <name evidence="5" type="ORF">P0Y48_10865</name>
</gene>
<dbReference type="EMBL" id="CP119321">
    <property type="protein sequence ID" value="WEK12960.1"/>
    <property type="molecule type" value="Genomic_DNA"/>
</dbReference>
<dbReference type="PRINTS" id="PR00038">
    <property type="entry name" value="HTHLUXR"/>
</dbReference>
<keyword evidence="2" id="KW-0597">Phosphoprotein</keyword>
<organism evidence="5 6">
    <name type="scientific">Candidatus Microbacterium phytovorans</name>
    <dbReference type="NCBI Taxonomy" id="3121374"/>
    <lineage>
        <taxon>Bacteria</taxon>
        <taxon>Bacillati</taxon>
        <taxon>Actinomycetota</taxon>
        <taxon>Actinomycetes</taxon>
        <taxon>Micrococcales</taxon>
        <taxon>Microbacteriaceae</taxon>
        <taxon>Microbacterium</taxon>
    </lineage>
</organism>
<dbReference type="GO" id="GO:0006355">
    <property type="term" value="P:regulation of DNA-templated transcription"/>
    <property type="evidence" value="ECO:0007669"/>
    <property type="project" value="InterPro"/>
</dbReference>
<sequence length="226" mass="23706">MDRSSAAEATQSGWAGPITRVGLVEDQPAMVVGASAIINIRPDMHLTAAAPTVTSLLAQTLDLDVVLLDPASTPRTPVDDIRTLVAQGIAIVAYVSGDDEGAPHRVHMPPGIVGAVRTSDGPDALVAAIRAGARASLTRRAARGEGIAPTRRPLRPDLTPREEEVLALYAAGATADAVASALFISRNTVVDHIRNIRAKYTLLGRDVASKTALYRRALEDGLVRGD</sequence>
<dbReference type="AlphaFoldDB" id="A0AAJ5W218"/>
<name>A0AAJ5W218_9MICO</name>
<dbReference type="GO" id="GO:0000160">
    <property type="term" value="P:phosphorelay signal transduction system"/>
    <property type="evidence" value="ECO:0007669"/>
    <property type="project" value="InterPro"/>
</dbReference>
<reference evidence="5" key="1">
    <citation type="submission" date="2023-03" db="EMBL/GenBank/DDBJ databases">
        <title>Andean soil-derived lignocellulolytic bacterial consortium as a source of novel taxa and putative plastic-active enzymes.</title>
        <authorList>
            <person name="Diaz-Garcia L."/>
            <person name="Chuvochina M."/>
            <person name="Feuerriegel G."/>
            <person name="Bunk B."/>
            <person name="Sproer C."/>
            <person name="Streit W.R."/>
            <person name="Rodriguez L.M."/>
            <person name="Overmann J."/>
            <person name="Jimenez D.J."/>
        </authorList>
    </citation>
    <scope>NUCLEOTIDE SEQUENCE</scope>
    <source>
        <strain evidence="5">MAG 4610</strain>
    </source>
</reference>
<dbReference type="PROSITE" id="PS00622">
    <property type="entry name" value="HTH_LUXR_1"/>
    <property type="match status" value="1"/>
</dbReference>
<dbReference type="PROSITE" id="PS50043">
    <property type="entry name" value="HTH_LUXR_2"/>
    <property type="match status" value="1"/>
</dbReference>
<dbReference type="Pfam" id="PF00196">
    <property type="entry name" value="GerE"/>
    <property type="match status" value="1"/>
</dbReference>
<dbReference type="Proteomes" id="UP001213972">
    <property type="component" value="Chromosome"/>
</dbReference>
<evidence type="ECO:0000313" key="6">
    <source>
        <dbReference type="Proteomes" id="UP001213972"/>
    </source>
</evidence>
<evidence type="ECO:0000313" key="5">
    <source>
        <dbReference type="EMBL" id="WEK12960.1"/>
    </source>
</evidence>
<dbReference type="Gene3D" id="3.40.50.2300">
    <property type="match status" value="1"/>
</dbReference>
<dbReference type="PANTHER" id="PTHR43214">
    <property type="entry name" value="TWO-COMPONENT RESPONSE REGULATOR"/>
    <property type="match status" value="1"/>
</dbReference>